<dbReference type="PANTHER" id="PTHR45339">
    <property type="entry name" value="HYBRID SIGNAL TRANSDUCTION HISTIDINE KINASE J"/>
    <property type="match status" value="1"/>
</dbReference>
<reference evidence="9 10" key="1">
    <citation type="submission" date="2017-07" db="EMBL/GenBank/DDBJ databases">
        <title>Niveispirillum cyanobacteriorum sp. nov., isolated from cyanobacterial aggregates in a eutrophic lake.</title>
        <authorList>
            <person name="Cai H."/>
        </authorList>
    </citation>
    <scope>NUCLEOTIDE SEQUENCE [LARGE SCALE GENOMIC DNA]</scope>
    <source>
        <strain evidence="10">TH1-14</strain>
    </source>
</reference>
<dbReference type="PROSITE" id="PS50110">
    <property type="entry name" value="RESPONSE_REGULATORY"/>
    <property type="match status" value="1"/>
</dbReference>
<keyword evidence="3 5" id="KW-0597">Phosphoprotein</keyword>
<dbReference type="GO" id="GO:0000155">
    <property type="term" value="F:phosphorelay sensor kinase activity"/>
    <property type="evidence" value="ECO:0007669"/>
    <property type="project" value="InterPro"/>
</dbReference>
<dbReference type="FunFam" id="3.30.565.10:FF:000010">
    <property type="entry name" value="Sensor histidine kinase RcsC"/>
    <property type="match status" value="1"/>
</dbReference>
<keyword evidence="6" id="KW-0812">Transmembrane</keyword>
<evidence type="ECO:0000313" key="9">
    <source>
        <dbReference type="EMBL" id="OYQ36942.1"/>
    </source>
</evidence>
<feature type="transmembrane region" description="Helical" evidence="6">
    <location>
        <begin position="205"/>
        <end position="224"/>
    </location>
</feature>
<dbReference type="Gene3D" id="1.10.287.130">
    <property type="match status" value="1"/>
</dbReference>
<dbReference type="PROSITE" id="PS50109">
    <property type="entry name" value="HIS_KIN"/>
    <property type="match status" value="1"/>
</dbReference>
<dbReference type="InterPro" id="IPR003661">
    <property type="entry name" value="HisK_dim/P_dom"/>
</dbReference>
<dbReference type="CDD" id="cd00082">
    <property type="entry name" value="HisKA"/>
    <property type="match status" value="1"/>
</dbReference>
<feature type="domain" description="Response regulatory" evidence="8">
    <location>
        <begin position="521"/>
        <end position="638"/>
    </location>
</feature>
<feature type="transmembrane region" description="Helical" evidence="6">
    <location>
        <begin position="20"/>
        <end position="43"/>
    </location>
</feature>
<keyword evidence="10" id="KW-1185">Reference proteome</keyword>
<feature type="transmembrane region" description="Helical" evidence="6">
    <location>
        <begin position="76"/>
        <end position="96"/>
    </location>
</feature>
<dbReference type="PRINTS" id="PR00344">
    <property type="entry name" value="BCTRLSENSOR"/>
</dbReference>
<evidence type="ECO:0000259" key="8">
    <source>
        <dbReference type="PROSITE" id="PS50110"/>
    </source>
</evidence>
<dbReference type="PANTHER" id="PTHR45339:SF1">
    <property type="entry name" value="HYBRID SIGNAL TRANSDUCTION HISTIDINE KINASE J"/>
    <property type="match status" value="1"/>
</dbReference>
<dbReference type="Pfam" id="PF00072">
    <property type="entry name" value="Response_reg"/>
    <property type="match status" value="1"/>
</dbReference>
<evidence type="ECO:0000256" key="1">
    <source>
        <dbReference type="ARBA" id="ARBA00000085"/>
    </source>
</evidence>
<feature type="transmembrane region" description="Helical" evidence="6">
    <location>
        <begin position="50"/>
        <end position="70"/>
    </location>
</feature>
<evidence type="ECO:0000256" key="4">
    <source>
        <dbReference type="ARBA" id="ARBA00023012"/>
    </source>
</evidence>
<dbReference type="Proteomes" id="UP000216998">
    <property type="component" value="Unassembled WGS sequence"/>
</dbReference>
<keyword evidence="6" id="KW-1133">Transmembrane helix</keyword>
<sequence length="775" mass="82187">MTVAHPAGECAMEILGQLDIMTLLVTFAAVATGLAFSLGVYWWRQRTIPGLGLLTGGVVMGATGVAALAAREYFPLWLSVMLGNSGIGFAHVLMLLGIRRFCGRPLRATVPIVTLAILMSVMVYDVLNRDDIILRSLVGTIWLVGIKLTIAYESWRQGRLVAPRLWVVVTLVFTMMAIVLTARMVDILIRQDGGGFFSPNPGASLNFIMAIVGLVAGCMAVMALTNDYLQRRLETEAAENGRVARERDQAAQTADAANRAKSVFLAAVSHEIRTPINAMMGGLEILNGQGCPDPASPQGKVLEVMEKAGQSMLALLDDLLDITRIEAGHLSLLPQPMDLHQRLHDAIDLMAGRAAASGLTLELSIAPDVPRHVSVDAARLRQILLNLIGNAIKFTERGGIKVVAVRQAPSFGHASATPGAALVRITVADTGIGIPPTKLPHVFDAFYQAEGGDNRRYGGVGLGLAICKRLVGMMGGQIQVESALGHGTVFTVDLPMPLATAPAQAPSGSARLLPYWTSRPLVLLVEDDSVNQFVASQLLTRQGVQVITAEDGETALTILAEQRVRLVLMDIGMPGMDGFETTARLRESRGPMSTVPVVALTANVLPETVSRSRAVGMQGFIAKPIRLEELLDTLSRIMPPDGVGAVALPGAPAEPSPGMPLRPTDTGPMGALRGRLGGPAVDGLLSLAAQNVADARRALHPANSDSDPDMQSIRRLALRMADGLDSVGFPADAQALRDCLSLLRPGQPINTALAAMDAILADAQTRLPRSRAAAE</sequence>
<accession>A0A255Z692</accession>
<evidence type="ECO:0000256" key="6">
    <source>
        <dbReference type="SAM" id="Phobius"/>
    </source>
</evidence>
<gene>
    <name evidence="9" type="ORF">CHU95_02850</name>
</gene>
<evidence type="ECO:0000256" key="5">
    <source>
        <dbReference type="PROSITE-ProRule" id="PRU00169"/>
    </source>
</evidence>
<keyword evidence="4" id="KW-0902">Two-component regulatory system</keyword>
<keyword evidence="6" id="KW-0472">Membrane</keyword>
<feature type="modified residue" description="4-aspartylphosphate" evidence="5">
    <location>
        <position position="570"/>
    </location>
</feature>
<evidence type="ECO:0000256" key="3">
    <source>
        <dbReference type="ARBA" id="ARBA00022553"/>
    </source>
</evidence>
<dbReference type="Gene3D" id="3.30.565.10">
    <property type="entry name" value="Histidine kinase-like ATPase, C-terminal domain"/>
    <property type="match status" value="1"/>
</dbReference>
<evidence type="ECO:0000259" key="7">
    <source>
        <dbReference type="PROSITE" id="PS50109"/>
    </source>
</evidence>
<dbReference type="SUPFAM" id="SSF55874">
    <property type="entry name" value="ATPase domain of HSP90 chaperone/DNA topoisomerase II/histidine kinase"/>
    <property type="match status" value="1"/>
</dbReference>
<dbReference type="InterPro" id="IPR036890">
    <property type="entry name" value="HATPase_C_sf"/>
</dbReference>
<dbReference type="EC" id="2.7.13.3" evidence="2"/>
<dbReference type="SMART" id="SM00388">
    <property type="entry name" value="HisKA"/>
    <property type="match status" value="1"/>
</dbReference>
<comment type="caution">
    <text evidence="9">The sequence shown here is derived from an EMBL/GenBank/DDBJ whole genome shotgun (WGS) entry which is preliminary data.</text>
</comment>
<dbReference type="SMART" id="SM00387">
    <property type="entry name" value="HATPase_c"/>
    <property type="match status" value="1"/>
</dbReference>
<feature type="transmembrane region" description="Helical" evidence="6">
    <location>
        <begin position="164"/>
        <end position="185"/>
    </location>
</feature>
<protein>
    <recommendedName>
        <fullName evidence="2">histidine kinase</fullName>
        <ecNumber evidence="2">2.7.13.3</ecNumber>
    </recommendedName>
</protein>
<dbReference type="InterPro" id="IPR011006">
    <property type="entry name" value="CheY-like_superfamily"/>
</dbReference>
<dbReference type="SUPFAM" id="SSF52172">
    <property type="entry name" value="CheY-like"/>
    <property type="match status" value="1"/>
</dbReference>
<dbReference type="SMART" id="SM00448">
    <property type="entry name" value="REC"/>
    <property type="match status" value="1"/>
</dbReference>
<dbReference type="SUPFAM" id="SSF47384">
    <property type="entry name" value="Homodimeric domain of signal transducing histidine kinase"/>
    <property type="match status" value="1"/>
</dbReference>
<feature type="transmembrane region" description="Helical" evidence="6">
    <location>
        <begin position="133"/>
        <end position="152"/>
    </location>
</feature>
<dbReference type="InterPro" id="IPR003594">
    <property type="entry name" value="HATPase_dom"/>
</dbReference>
<evidence type="ECO:0000313" key="10">
    <source>
        <dbReference type="Proteomes" id="UP000216998"/>
    </source>
</evidence>
<dbReference type="InterPro" id="IPR004358">
    <property type="entry name" value="Sig_transdc_His_kin-like_C"/>
</dbReference>
<dbReference type="CDD" id="cd17546">
    <property type="entry name" value="REC_hyHK_CKI1_RcsC-like"/>
    <property type="match status" value="1"/>
</dbReference>
<comment type="catalytic activity">
    <reaction evidence="1">
        <text>ATP + protein L-histidine = ADP + protein N-phospho-L-histidine.</text>
        <dbReference type="EC" id="2.7.13.3"/>
    </reaction>
</comment>
<dbReference type="AlphaFoldDB" id="A0A255Z692"/>
<name>A0A255Z692_9PROT</name>
<dbReference type="InterPro" id="IPR005467">
    <property type="entry name" value="His_kinase_dom"/>
</dbReference>
<dbReference type="Gene3D" id="3.40.50.2300">
    <property type="match status" value="1"/>
</dbReference>
<dbReference type="EMBL" id="NOXU01000019">
    <property type="protein sequence ID" value="OYQ36942.1"/>
    <property type="molecule type" value="Genomic_DNA"/>
</dbReference>
<evidence type="ECO:0000256" key="2">
    <source>
        <dbReference type="ARBA" id="ARBA00012438"/>
    </source>
</evidence>
<dbReference type="InterPro" id="IPR001789">
    <property type="entry name" value="Sig_transdc_resp-reg_receiver"/>
</dbReference>
<dbReference type="InterPro" id="IPR036097">
    <property type="entry name" value="HisK_dim/P_sf"/>
</dbReference>
<dbReference type="Pfam" id="PF02518">
    <property type="entry name" value="HATPase_c"/>
    <property type="match status" value="1"/>
</dbReference>
<feature type="domain" description="Histidine kinase" evidence="7">
    <location>
        <begin position="267"/>
        <end position="498"/>
    </location>
</feature>
<proteinExistence type="predicted"/>
<feature type="transmembrane region" description="Helical" evidence="6">
    <location>
        <begin position="108"/>
        <end position="127"/>
    </location>
</feature>
<dbReference type="Pfam" id="PF00512">
    <property type="entry name" value="HisKA"/>
    <property type="match status" value="1"/>
</dbReference>
<dbReference type="CDD" id="cd16922">
    <property type="entry name" value="HATPase_EvgS-ArcB-TorS-like"/>
    <property type="match status" value="1"/>
</dbReference>
<organism evidence="9 10">
    <name type="scientific">Niveispirillum lacus</name>
    <dbReference type="NCBI Taxonomy" id="1981099"/>
    <lineage>
        <taxon>Bacteria</taxon>
        <taxon>Pseudomonadati</taxon>
        <taxon>Pseudomonadota</taxon>
        <taxon>Alphaproteobacteria</taxon>
        <taxon>Rhodospirillales</taxon>
        <taxon>Azospirillaceae</taxon>
        <taxon>Niveispirillum</taxon>
    </lineage>
</organism>